<organism evidence="1 2">
    <name type="scientific">Streptomyces fildesensis</name>
    <dbReference type="NCBI Taxonomy" id="375757"/>
    <lineage>
        <taxon>Bacteria</taxon>
        <taxon>Bacillati</taxon>
        <taxon>Actinomycetota</taxon>
        <taxon>Actinomycetes</taxon>
        <taxon>Kitasatosporales</taxon>
        <taxon>Streptomycetaceae</taxon>
        <taxon>Streptomyces</taxon>
    </lineage>
</organism>
<dbReference type="EMBL" id="JBITYG010000003">
    <property type="protein sequence ID" value="MFI9101645.1"/>
    <property type="molecule type" value="Genomic_DNA"/>
</dbReference>
<dbReference type="InterPro" id="IPR016024">
    <property type="entry name" value="ARM-type_fold"/>
</dbReference>
<dbReference type="RefSeq" id="WP_399648271.1">
    <property type="nucleotide sequence ID" value="NZ_JBITYG010000003.1"/>
</dbReference>
<evidence type="ECO:0008006" key="3">
    <source>
        <dbReference type="Google" id="ProtNLM"/>
    </source>
</evidence>
<dbReference type="Proteomes" id="UP001614394">
    <property type="component" value="Unassembled WGS sequence"/>
</dbReference>
<sequence>MTEAVRHPALEHGAQLCGLAENEALPQDLLARFIDRADEELLGELARRTDLGPALRHALVERGGSSVRETLVWAGSLPLEEVPRDDPKVALAALVSGLAPLSWAAGLASCADRDIRWEVAELEQDLGDTFSVLSNDPDHSVLQSLAGNATLPADLMEELARHPSTAVRSALARNDQVPARILAGLLADGGSPPPTMCGSCSNVGDPAGRRAQCGDHAPGIREVQLSALQNPATPPDGMAAFVSLPEPWQRACIAGRAGIADEVYAALAEDADPRVRGTLAENPAVPQQLLRRLAEDPSSEVRRELGANPAIALDLLTSLAAHQRFGRELLPRIAAASEGELRLLAASPVAQVRALAAVREDLPADLLAAFAADPDAGVAKRVAPHPSLTAGQVRTIAERHGPPVYSAVAASPHCPADLLHRMALDSGSVRKALRPIARHPSATAETLLICLEHRDGRRHAVRHPAMPPALLVELLADPDWEVASGAAGNSALPTAAMERLLDGWLPGAPEAG</sequence>
<protein>
    <recommendedName>
        <fullName evidence="3">Leucine rich repeat variant</fullName>
    </recommendedName>
</protein>
<keyword evidence="2" id="KW-1185">Reference proteome</keyword>
<reference evidence="1 2" key="1">
    <citation type="submission" date="2024-10" db="EMBL/GenBank/DDBJ databases">
        <title>The Natural Products Discovery Center: Release of the First 8490 Sequenced Strains for Exploring Actinobacteria Biosynthetic Diversity.</title>
        <authorList>
            <person name="Kalkreuter E."/>
            <person name="Kautsar S.A."/>
            <person name="Yang D."/>
            <person name="Bader C.D."/>
            <person name="Teijaro C.N."/>
            <person name="Fluegel L."/>
            <person name="Davis C.M."/>
            <person name="Simpson J.R."/>
            <person name="Lauterbach L."/>
            <person name="Steele A.D."/>
            <person name="Gui C."/>
            <person name="Meng S."/>
            <person name="Li G."/>
            <person name="Viehrig K."/>
            <person name="Ye F."/>
            <person name="Su P."/>
            <person name="Kiefer A.F."/>
            <person name="Nichols A."/>
            <person name="Cepeda A.J."/>
            <person name="Yan W."/>
            <person name="Fan B."/>
            <person name="Jiang Y."/>
            <person name="Adhikari A."/>
            <person name="Zheng C.-J."/>
            <person name="Schuster L."/>
            <person name="Cowan T.M."/>
            <person name="Smanski M.J."/>
            <person name="Chevrette M.G."/>
            <person name="De Carvalho L.P.S."/>
            <person name="Shen B."/>
        </authorList>
    </citation>
    <scope>NUCLEOTIDE SEQUENCE [LARGE SCALE GENOMIC DNA]</scope>
    <source>
        <strain evidence="1 2">NPDC053399</strain>
    </source>
</reference>
<name>A0ABW8C5D2_9ACTN</name>
<comment type="caution">
    <text evidence="1">The sequence shown here is derived from an EMBL/GenBank/DDBJ whole genome shotgun (WGS) entry which is preliminary data.</text>
</comment>
<proteinExistence type="predicted"/>
<dbReference type="InterPro" id="IPR011989">
    <property type="entry name" value="ARM-like"/>
</dbReference>
<gene>
    <name evidence="1" type="ORF">ACIGXA_14090</name>
</gene>
<dbReference type="SUPFAM" id="SSF48371">
    <property type="entry name" value="ARM repeat"/>
    <property type="match status" value="2"/>
</dbReference>
<dbReference type="Gene3D" id="1.25.10.10">
    <property type="entry name" value="Leucine-rich Repeat Variant"/>
    <property type="match status" value="2"/>
</dbReference>
<evidence type="ECO:0000313" key="2">
    <source>
        <dbReference type="Proteomes" id="UP001614394"/>
    </source>
</evidence>
<accession>A0ABW8C5D2</accession>
<evidence type="ECO:0000313" key="1">
    <source>
        <dbReference type="EMBL" id="MFI9101645.1"/>
    </source>
</evidence>